<feature type="non-terminal residue" evidence="19">
    <location>
        <position position="300"/>
    </location>
</feature>
<dbReference type="PANTHER" id="PTHR21071:SF4">
    <property type="entry name" value="UDP-N-ACETYLENOLPYRUVOYLGLUCOSAMINE REDUCTASE"/>
    <property type="match status" value="1"/>
</dbReference>
<dbReference type="GO" id="GO:0071949">
    <property type="term" value="F:FAD binding"/>
    <property type="evidence" value="ECO:0007669"/>
    <property type="project" value="InterPro"/>
</dbReference>
<dbReference type="Pfam" id="PF02873">
    <property type="entry name" value="MurB_C"/>
    <property type="match status" value="1"/>
</dbReference>
<evidence type="ECO:0000256" key="11">
    <source>
        <dbReference type="ARBA" id="ARBA00022960"/>
    </source>
</evidence>
<evidence type="ECO:0000256" key="13">
    <source>
        <dbReference type="ARBA" id="ARBA00023002"/>
    </source>
</evidence>
<organism evidence="19 20">
    <name type="scientific">Candidatus Spechtbacteria bacterium RIFCSPLOWO2_01_FULL_46_10</name>
    <dbReference type="NCBI Taxonomy" id="1802163"/>
    <lineage>
        <taxon>Bacteria</taxon>
        <taxon>Candidatus Spechtiibacteriota</taxon>
    </lineage>
</organism>
<dbReference type="GO" id="GO:0051301">
    <property type="term" value="P:cell division"/>
    <property type="evidence" value="ECO:0007669"/>
    <property type="project" value="UniProtKB-KW"/>
</dbReference>
<evidence type="ECO:0000256" key="8">
    <source>
        <dbReference type="ARBA" id="ARBA00022630"/>
    </source>
</evidence>
<dbReference type="NCBIfam" id="NF010480">
    <property type="entry name" value="PRK13905.1"/>
    <property type="match status" value="1"/>
</dbReference>
<keyword evidence="7" id="KW-0132">Cell division</keyword>
<comment type="cofactor">
    <cofactor evidence="1">
        <name>FAD</name>
        <dbReference type="ChEBI" id="CHEBI:57692"/>
    </cofactor>
</comment>
<dbReference type="GO" id="GO:0008762">
    <property type="term" value="F:UDP-N-acetylmuramate dehydrogenase activity"/>
    <property type="evidence" value="ECO:0007669"/>
    <property type="project" value="UniProtKB-UniRule"/>
</dbReference>
<dbReference type="InterPro" id="IPR003170">
    <property type="entry name" value="MurB"/>
</dbReference>
<evidence type="ECO:0000256" key="10">
    <source>
        <dbReference type="ARBA" id="ARBA00022857"/>
    </source>
</evidence>
<dbReference type="EMBL" id="MHOI01000017">
    <property type="protein sequence ID" value="OGZ61408.1"/>
    <property type="molecule type" value="Genomic_DNA"/>
</dbReference>
<evidence type="ECO:0000256" key="5">
    <source>
        <dbReference type="ARBA" id="ARBA00012518"/>
    </source>
</evidence>
<evidence type="ECO:0000256" key="9">
    <source>
        <dbReference type="ARBA" id="ARBA00022827"/>
    </source>
</evidence>
<dbReference type="Gene3D" id="3.30.465.10">
    <property type="match status" value="1"/>
</dbReference>
<dbReference type="InterPro" id="IPR036635">
    <property type="entry name" value="MurB_C_sf"/>
</dbReference>
<comment type="caution">
    <text evidence="19">The sequence shown here is derived from an EMBL/GenBank/DDBJ whole genome shotgun (WGS) entry which is preliminary data.</text>
</comment>
<dbReference type="PANTHER" id="PTHR21071">
    <property type="entry name" value="UDP-N-ACETYLENOLPYRUVOYLGLUCOSAMINE REDUCTASE"/>
    <property type="match status" value="1"/>
</dbReference>
<evidence type="ECO:0000256" key="16">
    <source>
        <dbReference type="ARBA" id="ARBA00048914"/>
    </source>
</evidence>
<feature type="domain" description="FAD-binding PCMH-type" evidence="18">
    <location>
        <begin position="17"/>
        <end position="182"/>
    </location>
</feature>
<evidence type="ECO:0000256" key="4">
    <source>
        <dbReference type="ARBA" id="ARBA00004752"/>
    </source>
</evidence>
<dbReference type="InterPro" id="IPR011601">
    <property type="entry name" value="MurB_C"/>
</dbReference>
<dbReference type="SUPFAM" id="SSF56176">
    <property type="entry name" value="FAD-binding/transporter-associated domain-like"/>
    <property type="match status" value="1"/>
</dbReference>
<gene>
    <name evidence="19" type="ORF">A2932_00560</name>
</gene>
<evidence type="ECO:0000313" key="19">
    <source>
        <dbReference type="EMBL" id="OGZ61408.1"/>
    </source>
</evidence>
<evidence type="ECO:0000259" key="18">
    <source>
        <dbReference type="PROSITE" id="PS51387"/>
    </source>
</evidence>
<dbReference type="SUPFAM" id="SSF56194">
    <property type="entry name" value="Uridine diphospho-N-Acetylenolpyruvylglucosamine reductase, MurB, C-terminal domain"/>
    <property type="match status" value="1"/>
</dbReference>
<evidence type="ECO:0000256" key="3">
    <source>
        <dbReference type="ARBA" id="ARBA00004496"/>
    </source>
</evidence>
<keyword evidence="11" id="KW-0133">Cell shape</keyword>
<evidence type="ECO:0000256" key="6">
    <source>
        <dbReference type="ARBA" id="ARBA00022490"/>
    </source>
</evidence>
<evidence type="ECO:0000313" key="20">
    <source>
        <dbReference type="Proteomes" id="UP000179153"/>
    </source>
</evidence>
<dbReference type="InterPro" id="IPR006094">
    <property type="entry name" value="Oxid_FAD_bind_N"/>
</dbReference>
<dbReference type="GO" id="GO:0009252">
    <property type="term" value="P:peptidoglycan biosynthetic process"/>
    <property type="evidence" value="ECO:0007669"/>
    <property type="project" value="UniProtKB-UniRule"/>
</dbReference>
<dbReference type="InterPro" id="IPR036318">
    <property type="entry name" value="FAD-bd_PCMH-like_sf"/>
</dbReference>
<comment type="function">
    <text evidence="2">Cell wall formation.</text>
</comment>
<comment type="pathway">
    <text evidence="4">Cell wall biogenesis; peptidoglycan biosynthesis.</text>
</comment>
<sequence>MIQLQQHINLAPYTTYKIGGPARWFARVESEEDVAEAVRWAHRKRVPYFVLGGGSNILVSDSGYNGLVILIRDMRYEIRDMTLRASAGVHMQDLVADTTERGLAGLEWAGGLPGTLGGAIRGNAGAFGGEIKNTLKSVRAFTREGNFRDFSPNECDFSYRTSIFKEQSGYVVFSATLALKEGNAQELKACAAEHIAWRRTKHPMEHGNCGSVFTSRYVADLPAGFFEKYPDAQRAVREDQLATAWLIDKAHLKNMRVGDAEVSDKHPNFLVNHGSARAEDVAMLACIVKSRILQQFGIQL</sequence>
<evidence type="ECO:0000256" key="7">
    <source>
        <dbReference type="ARBA" id="ARBA00022618"/>
    </source>
</evidence>
<keyword evidence="6" id="KW-0963">Cytoplasm</keyword>
<dbReference type="STRING" id="1802163.A2932_00560"/>
<keyword evidence="8" id="KW-0285">Flavoprotein</keyword>
<keyword evidence="15" id="KW-0961">Cell wall biogenesis/degradation</keyword>
<dbReference type="InterPro" id="IPR016167">
    <property type="entry name" value="FAD-bd_PCMH_sub1"/>
</dbReference>
<evidence type="ECO:0000256" key="2">
    <source>
        <dbReference type="ARBA" id="ARBA00003921"/>
    </source>
</evidence>
<proteinExistence type="inferred from homology"/>
<dbReference type="HAMAP" id="MF_00037">
    <property type="entry name" value="MurB"/>
    <property type="match status" value="1"/>
</dbReference>
<evidence type="ECO:0000256" key="14">
    <source>
        <dbReference type="ARBA" id="ARBA00023306"/>
    </source>
</evidence>
<dbReference type="InterPro" id="IPR016169">
    <property type="entry name" value="FAD-bd_PCMH_sub2"/>
</dbReference>
<comment type="catalytic activity">
    <reaction evidence="16">
        <text>UDP-N-acetyl-alpha-D-muramate + NADP(+) = UDP-N-acetyl-3-O-(1-carboxyvinyl)-alpha-D-glucosamine + NADPH + H(+)</text>
        <dbReference type="Rhea" id="RHEA:12248"/>
        <dbReference type="ChEBI" id="CHEBI:15378"/>
        <dbReference type="ChEBI" id="CHEBI:57783"/>
        <dbReference type="ChEBI" id="CHEBI:58349"/>
        <dbReference type="ChEBI" id="CHEBI:68483"/>
        <dbReference type="ChEBI" id="CHEBI:70757"/>
        <dbReference type="EC" id="1.3.1.98"/>
    </reaction>
</comment>
<dbReference type="NCBIfam" id="TIGR00179">
    <property type="entry name" value="murB"/>
    <property type="match status" value="1"/>
</dbReference>
<keyword evidence="14" id="KW-0131">Cell cycle</keyword>
<keyword evidence="9" id="KW-0274">FAD</keyword>
<evidence type="ECO:0000256" key="17">
    <source>
        <dbReference type="NCBIfam" id="TIGR00179"/>
    </source>
</evidence>
<keyword evidence="13" id="KW-0560">Oxidoreductase</keyword>
<dbReference type="EC" id="1.3.1.98" evidence="5 17"/>
<dbReference type="PROSITE" id="PS51387">
    <property type="entry name" value="FAD_PCMH"/>
    <property type="match status" value="1"/>
</dbReference>
<dbReference type="Proteomes" id="UP000179153">
    <property type="component" value="Unassembled WGS sequence"/>
</dbReference>
<name>A0A1G2HHP2_9BACT</name>
<reference evidence="19 20" key="1">
    <citation type="journal article" date="2016" name="Nat. Commun.">
        <title>Thousands of microbial genomes shed light on interconnected biogeochemical processes in an aquifer system.</title>
        <authorList>
            <person name="Anantharaman K."/>
            <person name="Brown C.T."/>
            <person name="Hug L.A."/>
            <person name="Sharon I."/>
            <person name="Castelle C.J."/>
            <person name="Probst A.J."/>
            <person name="Thomas B.C."/>
            <person name="Singh A."/>
            <person name="Wilkins M.J."/>
            <person name="Karaoz U."/>
            <person name="Brodie E.L."/>
            <person name="Williams K.H."/>
            <person name="Hubbard S.S."/>
            <person name="Banfield J.F."/>
        </authorList>
    </citation>
    <scope>NUCLEOTIDE SEQUENCE [LARGE SCALE GENOMIC DNA]</scope>
</reference>
<dbReference type="GO" id="GO:0008360">
    <property type="term" value="P:regulation of cell shape"/>
    <property type="evidence" value="ECO:0007669"/>
    <property type="project" value="UniProtKB-KW"/>
</dbReference>
<accession>A0A1G2HHP2</accession>
<comment type="subcellular location">
    <subcellularLocation>
        <location evidence="3">Cytoplasm</location>
    </subcellularLocation>
</comment>
<dbReference type="AlphaFoldDB" id="A0A1G2HHP2"/>
<dbReference type="Pfam" id="PF01565">
    <property type="entry name" value="FAD_binding_4"/>
    <property type="match status" value="1"/>
</dbReference>
<evidence type="ECO:0000256" key="15">
    <source>
        <dbReference type="ARBA" id="ARBA00023316"/>
    </source>
</evidence>
<dbReference type="InterPro" id="IPR016166">
    <property type="entry name" value="FAD-bd_PCMH"/>
</dbReference>
<evidence type="ECO:0000256" key="12">
    <source>
        <dbReference type="ARBA" id="ARBA00022984"/>
    </source>
</evidence>
<dbReference type="Gene3D" id="3.30.43.10">
    <property type="entry name" value="Uridine Diphospho-n-acetylenolpyruvylglucosamine Reductase, domain 2"/>
    <property type="match status" value="1"/>
</dbReference>
<dbReference type="GO" id="GO:0071555">
    <property type="term" value="P:cell wall organization"/>
    <property type="evidence" value="ECO:0007669"/>
    <property type="project" value="UniProtKB-KW"/>
</dbReference>
<dbReference type="GO" id="GO:0005829">
    <property type="term" value="C:cytosol"/>
    <property type="evidence" value="ECO:0007669"/>
    <property type="project" value="TreeGrafter"/>
</dbReference>
<dbReference type="UniPathway" id="UPA00219"/>
<protein>
    <recommendedName>
        <fullName evidence="5 17">UDP-N-acetylmuramate dehydrogenase</fullName>
        <ecNumber evidence="5 17">1.3.1.98</ecNumber>
    </recommendedName>
</protein>
<keyword evidence="12" id="KW-0573">Peptidoglycan synthesis</keyword>
<dbReference type="Gene3D" id="3.90.78.10">
    <property type="entry name" value="UDP-N-acetylenolpyruvoylglucosamine reductase, C-terminal domain"/>
    <property type="match status" value="1"/>
</dbReference>
<keyword evidence="10" id="KW-0521">NADP</keyword>
<evidence type="ECO:0000256" key="1">
    <source>
        <dbReference type="ARBA" id="ARBA00001974"/>
    </source>
</evidence>